<organism evidence="17 18">
    <name type="scientific">Boothiomyces macroporosus</name>
    <dbReference type="NCBI Taxonomy" id="261099"/>
    <lineage>
        <taxon>Eukaryota</taxon>
        <taxon>Fungi</taxon>
        <taxon>Fungi incertae sedis</taxon>
        <taxon>Chytridiomycota</taxon>
        <taxon>Chytridiomycota incertae sedis</taxon>
        <taxon>Chytridiomycetes</taxon>
        <taxon>Rhizophydiales</taxon>
        <taxon>Terramycetaceae</taxon>
        <taxon>Boothiomyces</taxon>
    </lineage>
</organism>
<dbReference type="GO" id="GO:0006438">
    <property type="term" value="P:valyl-tRNA aminoacylation"/>
    <property type="evidence" value="ECO:0007669"/>
    <property type="project" value="InterPro"/>
</dbReference>
<dbReference type="NCBIfam" id="TIGR00422">
    <property type="entry name" value="valS"/>
    <property type="match status" value="1"/>
</dbReference>
<evidence type="ECO:0000256" key="9">
    <source>
        <dbReference type="ARBA" id="ARBA00023054"/>
    </source>
</evidence>
<dbReference type="FunFam" id="3.90.740.10:FF:000010">
    <property type="entry name" value="Valine--tRNA ligase"/>
    <property type="match status" value="1"/>
</dbReference>
<dbReference type="Proteomes" id="UP001210925">
    <property type="component" value="Unassembled WGS sequence"/>
</dbReference>
<dbReference type="Gene3D" id="1.10.730.10">
    <property type="entry name" value="Isoleucyl-tRNA Synthetase, Domain 1"/>
    <property type="match status" value="1"/>
</dbReference>
<comment type="subcellular location">
    <subcellularLocation>
        <location evidence="1">Cytoplasm</location>
    </subcellularLocation>
</comment>
<keyword evidence="18" id="KW-1185">Reference proteome</keyword>
<feature type="domain" description="Aminoacyl-tRNA synthetase class Ia" evidence="15">
    <location>
        <begin position="21"/>
        <end position="643"/>
    </location>
</feature>
<dbReference type="CDD" id="cd00817">
    <property type="entry name" value="ValRS_core"/>
    <property type="match status" value="1"/>
</dbReference>
<evidence type="ECO:0000256" key="4">
    <source>
        <dbReference type="ARBA" id="ARBA00022490"/>
    </source>
</evidence>
<dbReference type="GO" id="GO:0004832">
    <property type="term" value="F:valine-tRNA ligase activity"/>
    <property type="evidence" value="ECO:0007669"/>
    <property type="project" value="UniProtKB-EC"/>
</dbReference>
<dbReference type="InterPro" id="IPR033705">
    <property type="entry name" value="Anticodon_Ia_Val"/>
</dbReference>
<dbReference type="GO" id="GO:0002161">
    <property type="term" value="F:aminoacyl-tRNA deacylase activity"/>
    <property type="evidence" value="ECO:0007669"/>
    <property type="project" value="InterPro"/>
</dbReference>
<dbReference type="FunFam" id="3.40.50.620:FF:000020">
    <property type="entry name" value="Valine--tRNA ligase, mitochondrial"/>
    <property type="match status" value="1"/>
</dbReference>
<accession>A0AAD5UHY1</accession>
<dbReference type="Pfam" id="PF00133">
    <property type="entry name" value="tRNA-synt_1"/>
    <property type="match status" value="1"/>
</dbReference>
<evidence type="ECO:0000256" key="8">
    <source>
        <dbReference type="ARBA" id="ARBA00022917"/>
    </source>
</evidence>
<evidence type="ECO:0000256" key="5">
    <source>
        <dbReference type="ARBA" id="ARBA00022598"/>
    </source>
</evidence>
<evidence type="ECO:0000256" key="11">
    <source>
        <dbReference type="ARBA" id="ARBA00029936"/>
    </source>
</evidence>
<keyword evidence="8 14" id="KW-0648">Protein biosynthesis</keyword>
<keyword evidence="5 14" id="KW-0436">Ligase</keyword>
<dbReference type="PANTHER" id="PTHR11946">
    <property type="entry name" value="VALYL-TRNA SYNTHETASES"/>
    <property type="match status" value="1"/>
</dbReference>
<dbReference type="FunFam" id="3.90.740.10:FF:000008">
    <property type="entry name" value="Valine--tRNA ligase, mitochondrial"/>
    <property type="match status" value="1"/>
</dbReference>
<dbReference type="InterPro" id="IPR002303">
    <property type="entry name" value="Valyl-tRNA_ligase"/>
</dbReference>
<keyword evidence="10 14" id="KW-0030">Aminoacyl-tRNA synthetase</keyword>
<dbReference type="InterPro" id="IPR009080">
    <property type="entry name" value="tRNAsynth_Ia_anticodon-bd"/>
</dbReference>
<keyword evidence="6 14" id="KW-0547">Nucleotide-binding</keyword>
<evidence type="ECO:0000256" key="3">
    <source>
        <dbReference type="ARBA" id="ARBA00013169"/>
    </source>
</evidence>
<evidence type="ECO:0000256" key="2">
    <source>
        <dbReference type="ARBA" id="ARBA00005594"/>
    </source>
</evidence>
<dbReference type="FunFam" id="3.40.50.620:FF:000078">
    <property type="entry name" value="Valine--tRNA ligase, mitochondrial"/>
    <property type="match status" value="1"/>
</dbReference>
<dbReference type="InterPro" id="IPR037118">
    <property type="entry name" value="Val-tRNA_synth_C_sf"/>
</dbReference>
<evidence type="ECO:0000313" key="18">
    <source>
        <dbReference type="Proteomes" id="UP001210925"/>
    </source>
</evidence>
<reference evidence="17" key="1">
    <citation type="submission" date="2020-05" db="EMBL/GenBank/DDBJ databases">
        <title>Phylogenomic resolution of chytrid fungi.</title>
        <authorList>
            <person name="Stajich J.E."/>
            <person name="Amses K."/>
            <person name="Simmons R."/>
            <person name="Seto K."/>
            <person name="Myers J."/>
            <person name="Bonds A."/>
            <person name="Quandt C.A."/>
            <person name="Barry K."/>
            <person name="Liu P."/>
            <person name="Grigoriev I."/>
            <person name="Longcore J.E."/>
            <person name="James T.Y."/>
        </authorList>
    </citation>
    <scope>NUCLEOTIDE SEQUENCE</scope>
    <source>
        <strain evidence="17">PLAUS21</strain>
    </source>
</reference>
<sequence>MVDMSTPFPPTFQPKAVEAAWYDWWEKEGFFKPEYKADGSVKDEGAYVISIPPPNVTGSLHLGHALTCSIQDTMIRWNRMKGKTVLWTPGADHAGIATQVVVEKKLKRERNITRHDLGREKFIEETYKWKDEYIDRIYNQIRRLGSSVDWDRKKFTMDPSMCTAVNEAFVRMHSDGTIYRANRLVNWCTKLKTALSNVEVENMELKGRTMLTVADHDPNKQYEFGVLISFAYPIENSDEKIIVATTRLETMLGDTAIAVHPSDKRYQHLHGKYAIHPFQNRRIPIVPDEYPDPEFGTGAVKITPAHDPNDFIVGKRQNLEFINIFTDDGRINEYGGEKFTGMLRFDARVAILEALKEKGLYVSTADNAMVLPICDRSKNIVEPLLKPQWWINTSEMAKQAIDAVKEDKIKITPQTSRNDWFRWLETPQDWCISRQLWWGHRIPAYYVLIKGDDNNRDDVDRWVSGRTEEEAMANAIKKYSHVKPEDITLEQDEDVLDTWFSSGLWPFATLGWPENTKDLQDFYPNNLLETGRDILFFWVARMVMMSLKLNGKVPFNEVFCHAMLCDAHGRKMSKSLGNVIDPINVIEGVSLEKLQKGLESGNLDPRELVKAKAGQMKDYPNGIPECGTDALRFYLLACSSHGMFLNMDVLRVDGYKKFCNKIWNATRFALLKLDGDFKPPASAALSGKESAADLWILHKLNKAIQETNTYIEQMNFMQATNAAYQFWWYELCDVYLEVCKPVIDGEDPVAKKASQNVLYTCLDQGIKLLHPFMPFVTEELYQRLPRRANDNIPTIMKTTYPSYVAEWDNSKAEKDFEFVNSVVHAARSLLTDYSIKSNATFYIQTPNSEVMDAQLKIAKSLIGKACENLSIIDVNAPPPEGCSLYTLDETKIFLLVKGMVDFKAEIAKLKKKLDKTQSLHDAIVKKQAVEGYALNVKDEIKEIDNNKLAGYKAEIEAMLATIATFEKLDQ</sequence>
<dbReference type="PANTHER" id="PTHR11946:SF109">
    <property type="entry name" value="VALINE--TRNA LIGASE"/>
    <property type="match status" value="1"/>
</dbReference>
<dbReference type="CDD" id="cd07962">
    <property type="entry name" value="Anticodon_Ia_Val"/>
    <property type="match status" value="1"/>
</dbReference>
<evidence type="ECO:0000259" key="16">
    <source>
        <dbReference type="Pfam" id="PF08264"/>
    </source>
</evidence>
<dbReference type="InterPro" id="IPR014729">
    <property type="entry name" value="Rossmann-like_a/b/a_fold"/>
</dbReference>
<protein>
    <recommendedName>
        <fullName evidence="13">Probable valine--tRNA ligase, cytoplasmic</fullName>
        <ecNumber evidence="3">6.1.1.9</ecNumber>
    </recommendedName>
    <alternativeName>
        <fullName evidence="11">Valyl-tRNA synthetase</fullName>
    </alternativeName>
</protein>
<dbReference type="SUPFAM" id="SSF52374">
    <property type="entry name" value="Nucleotidylyl transferase"/>
    <property type="match status" value="1"/>
</dbReference>
<comment type="similarity">
    <text evidence="2 14">Belongs to the class-I aminoacyl-tRNA synthetase family.</text>
</comment>
<dbReference type="PROSITE" id="PS00178">
    <property type="entry name" value="AA_TRNA_LIGASE_I"/>
    <property type="match status" value="1"/>
</dbReference>
<keyword evidence="7 14" id="KW-0067">ATP-binding</keyword>
<proteinExistence type="inferred from homology"/>
<dbReference type="FunFam" id="1.10.730.10:FF:000009">
    <property type="entry name" value="Valine--tRNA ligase, mitochondrial"/>
    <property type="match status" value="1"/>
</dbReference>
<dbReference type="PRINTS" id="PR00986">
    <property type="entry name" value="TRNASYNTHVAL"/>
</dbReference>
<gene>
    <name evidence="17" type="ORF">HK103_004051</name>
</gene>
<evidence type="ECO:0000256" key="6">
    <source>
        <dbReference type="ARBA" id="ARBA00022741"/>
    </source>
</evidence>
<evidence type="ECO:0000256" key="13">
    <source>
        <dbReference type="ARBA" id="ARBA00072234"/>
    </source>
</evidence>
<evidence type="ECO:0000256" key="7">
    <source>
        <dbReference type="ARBA" id="ARBA00022840"/>
    </source>
</evidence>
<dbReference type="Gene3D" id="1.10.287.380">
    <property type="entry name" value="Valyl-tRNA synthetase, C-terminal domain"/>
    <property type="match status" value="1"/>
</dbReference>
<dbReference type="InterPro" id="IPR013155">
    <property type="entry name" value="M/V/L/I-tRNA-synth_anticd-bd"/>
</dbReference>
<dbReference type="SUPFAM" id="SSF50677">
    <property type="entry name" value="ValRS/IleRS/LeuRS editing domain"/>
    <property type="match status" value="1"/>
</dbReference>
<evidence type="ECO:0000259" key="15">
    <source>
        <dbReference type="Pfam" id="PF00133"/>
    </source>
</evidence>
<dbReference type="SUPFAM" id="SSF47323">
    <property type="entry name" value="Anticodon-binding domain of a subclass of class I aminoacyl-tRNA synthetases"/>
    <property type="match status" value="1"/>
</dbReference>
<evidence type="ECO:0000256" key="14">
    <source>
        <dbReference type="RuleBase" id="RU363035"/>
    </source>
</evidence>
<comment type="catalytic activity">
    <reaction evidence="12">
        <text>tRNA(Val) + L-valine + ATP = L-valyl-tRNA(Val) + AMP + diphosphate</text>
        <dbReference type="Rhea" id="RHEA:10704"/>
        <dbReference type="Rhea" id="RHEA-COMP:9672"/>
        <dbReference type="Rhea" id="RHEA-COMP:9708"/>
        <dbReference type="ChEBI" id="CHEBI:30616"/>
        <dbReference type="ChEBI" id="CHEBI:33019"/>
        <dbReference type="ChEBI" id="CHEBI:57762"/>
        <dbReference type="ChEBI" id="CHEBI:78442"/>
        <dbReference type="ChEBI" id="CHEBI:78537"/>
        <dbReference type="ChEBI" id="CHEBI:456215"/>
        <dbReference type="EC" id="6.1.1.9"/>
    </reaction>
</comment>
<dbReference type="NCBIfam" id="NF004349">
    <property type="entry name" value="PRK05729.1"/>
    <property type="match status" value="1"/>
</dbReference>
<comment type="caution">
    <text evidence="17">The sequence shown here is derived from an EMBL/GenBank/DDBJ whole genome shotgun (WGS) entry which is preliminary data.</text>
</comment>
<dbReference type="InterPro" id="IPR009008">
    <property type="entry name" value="Val/Leu/Ile-tRNA-synth_edit"/>
</dbReference>
<dbReference type="HAMAP" id="MF_02004">
    <property type="entry name" value="Val_tRNA_synth_type1"/>
    <property type="match status" value="1"/>
</dbReference>
<dbReference type="AlphaFoldDB" id="A0AAD5UHY1"/>
<dbReference type="EMBL" id="JADGKB010000031">
    <property type="protein sequence ID" value="KAJ3258058.1"/>
    <property type="molecule type" value="Genomic_DNA"/>
</dbReference>
<feature type="domain" description="Methionyl/Valyl/Leucyl/Isoleucyl-tRNA synthetase anticodon-binding" evidence="16">
    <location>
        <begin position="693"/>
        <end position="840"/>
    </location>
</feature>
<dbReference type="InterPro" id="IPR001412">
    <property type="entry name" value="aa-tRNA-synth_I_CS"/>
</dbReference>
<evidence type="ECO:0000256" key="10">
    <source>
        <dbReference type="ARBA" id="ARBA00023146"/>
    </source>
</evidence>
<dbReference type="Gene3D" id="3.90.740.10">
    <property type="entry name" value="Valyl/Leucyl/Isoleucyl-tRNA synthetase, editing domain"/>
    <property type="match status" value="2"/>
</dbReference>
<dbReference type="Gene3D" id="3.40.50.620">
    <property type="entry name" value="HUPs"/>
    <property type="match status" value="2"/>
</dbReference>
<evidence type="ECO:0000256" key="1">
    <source>
        <dbReference type="ARBA" id="ARBA00004496"/>
    </source>
</evidence>
<name>A0AAD5UHY1_9FUNG</name>
<dbReference type="GO" id="GO:0005829">
    <property type="term" value="C:cytosol"/>
    <property type="evidence" value="ECO:0007669"/>
    <property type="project" value="TreeGrafter"/>
</dbReference>
<dbReference type="Pfam" id="PF08264">
    <property type="entry name" value="Anticodon_1"/>
    <property type="match status" value="1"/>
</dbReference>
<keyword evidence="4" id="KW-0963">Cytoplasm</keyword>
<dbReference type="GO" id="GO:0005524">
    <property type="term" value="F:ATP binding"/>
    <property type="evidence" value="ECO:0007669"/>
    <property type="project" value="UniProtKB-KW"/>
</dbReference>
<dbReference type="EC" id="6.1.1.9" evidence="3"/>
<keyword evidence="9" id="KW-0175">Coiled coil</keyword>
<evidence type="ECO:0000256" key="12">
    <source>
        <dbReference type="ARBA" id="ARBA00047552"/>
    </source>
</evidence>
<evidence type="ECO:0000313" key="17">
    <source>
        <dbReference type="EMBL" id="KAJ3258058.1"/>
    </source>
</evidence>
<dbReference type="InterPro" id="IPR002300">
    <property type="entry name" value="aa-tRNA-synth_Ia"/>
</dbReference>